<dbReference type="EMBL" id="CAWYQH010000119">
    <property type="protein sequence ID" value="CAK8690720.1"/>
    <property type="molecule type" value="Genomic_DNA"/>
</dbReference>
<keyword evidence="6" id="KW-0732">Signal</keyword>
<feature type="domain" description="Sushi" evidence="7">
    <location>
        <begin position="357"/>
        <end position="413"/>
    </location>
</feature>
<feature type="disulfide bond" evidence="5">
    <location>
        <begin position="1357"/>
        <end position="1384"/>
    </location>
</feature>
<name>A0ABP0GKL5_CLALP</name>
<evidence type="ECO:0000256" key="3">
    <source>
        <dbReference type="ARBA" id="ARBA00023157"/>
    </source>
</evidence>
<feature type="disulfide bond" evidence="5">
    <location>
        <begin position="1328"/>
        <end position="1371"/>
    </location>
</feature>
<proteinExistence type="predicted"/>
<dbReference type="InterPro" id="IPR035976">
    <property type="entry name" value="Sushi/SCR/CCP_sf"/>
</dbReference>
<reference evidence="9 10" key="1">
    <citation type="submission" date="2024-02" db="EMBL/GenBank/DDBJ databases">
        <authorList>
            <person name="Daric V."/>
            <person name="Darras S."/>
        </authorList>
    </citation>
    <scope>NUCLEOTIDE SEQUENCE [LARGE SCALE GENOMIC DNA]</scope>
</reference>
<feature type="domain" description="Sushi" evidence="7">
    <location>
        <begin position="1266"/>
        <end position="1325"/>
    </location>
</feature>
<accession>A0ABP0GKL5</accession>
<feature type="domain" description="Sushi" evidence="7">
    <location>
        <begin position="1326"/>
        <end position="1386"/>
    </location>
</feature>
<dbReference type="CDD" id="cd00033">
    <property type="entry name" value="CCP"/>
    <property type="match status" value="21"/>
</dbReference>
<feature type="disulfide bond" evidence="5">
    <location>
        <begin position="1177"/>
        <end position="1204"/>
    </location>
</feature>
<feature type="disulfide bond" evidence="5">
    <location>
        <begin position="295"/>
        <end position="338"/>
    </location>
</feature>
<feature type="domain" description="Sushi" evidence="7">
    <location>
        <begin position="659"/>
        <end position="719"/>
    </location>
</feature>
<feature type="disulfide bond" evidence="5">
    <location>
        <begin position="1056"/>
        <end position="1083"/>
    </location>
</feature>
<evidence type="ECO:0000259" key="8">
    <source>
        <dbReference type="PROSITE" id="PS50958"/>
    </source>
</evidence>
<feature type="domain" description="Sushi" evidence="7">
    <location>
        <begin position="106"/>
        <end position="167"/>
    </location>
</feature>
<evidence type="ECO:0000256" key="2">
    <source>
        <dbReference type="ARBA" id="ARBA00022737"/>
    </source>
</evidence>
<feature type="domain" description="Sushi" evidence="7">
    <location>
        <begin position="487"/>
        <end position="535"/>
    </location>
</feature>
<feature type="disulfide bond" evidence="5">
    <location>
        <begin position="813"/>
        <end position="840"/>
    </location>
</feature>
<keyword evidence="3 5" id="KW-1015">Disulfide bond</keyword>
<evidence type="ECO:0000256" key="1">
    <source>
        <dbReference type="ARBA" id="ARBA00022659"/>
    </source>
</evidence>
<comment type="caution">
    <text evidence="9">The sequence shown here is derived from an EMBL/GenBank/DDBJ whole genome shotgun (WGS) entry which is preliminary data.</text>
</comment>
<dbReference type="SUPFAM" id="SSF57535">
    <property type="entry name" value="Complement control module/SCR domain"/>
    <property type="match status" value="22"/>
</dbReference>
<feature type="domain" description="Sushi" evidence="7">
    <location>
        <begin position="414"/>
        <end position="475"/>
    </location>
</feature>
<feature type="domain" description="Sushi" evidence="7">
    <location>
        <begin position="293"/>
        <end position="353"/>
    </location>
</feature>
<feature type="domain" description="Sushi" evidence="7">
    <location>
        <begin position="1026"/>
        <end position="1085"/>
    </location>
</feature>
<feature type="domain" description="Sushi" evidence="7">
    <location>
        <begin position="536"/>
        <end position="597"/>
    </location>
</feature>
<feature type="domain" description="Sushi" evidence="7">
    <location>
        <begin position="720"/>
        <end position="780"/>
    </location>
</feature>
<dbReference type="PANTHER" id="PTHR19325">
    <property type="entry name" value="COMPLEMENT COMPONENT-RELATED SUSHI DOMAIN-CONTAINING"/>
    <property type="match status" value="1"/>
</dbReference>
<dbReference type="PROSITE" id="PS00524">
    <property type="entry name" value="SMB_1"/>
    <property type="match status" value="1"/>
</dbReference>
<gene>
    <name evidence="9" type="ORF">CVLEPA_LOCUS23301</name>
</gene>
<evidence type="ECO:0000256" key="6">
    <source>
        <dbReference type="SAM" id="SignalP"/>
    </source>
</evidence>
<dbReference type="InterPro" id="IPR050350">
    <property type="entry name" value="Compl-Cell_Adhes-Reg"/>
</dbReference>
<evidence type="ECO:0000256" key="4">
    <source>
        <dbReference type="ARBA" id="ARBA00023180"/>
    </source>
</evidence>
<dbReference type="Proteomes" id="UP001642483">
    <property type="component" value="Unassembled WGS sequence"/>
</dbReference>
<feature type="domain" description="Sushi" evidence="7">
    <location>
        <begin position="781"/>
        <end position="840"/>
    </location>
</feature>
<feature type="disulfide bond" evidence="5">
    <location>
        <begin position="1268"/>
        <end position="1311"/>
    </location>
</feature>
<dbReference type="PROSITE" id="PS50923">
    <property type="entry name" value="SUSHI"/>
    <property type="match status" value="19"/>
</dbReference>
<feature type="chain" id="PRO_5046334877" evidence="6">
    <location>
        <begin position="21"/>
        <end position="1441"/>
    </location>
</feature>
<protein>
    <submittedName>
        <fullName evidence="9">Uncharacterized protein</fullName>
    </submittedName>
</protein>
<evidence type="ECO:0000313" key="9">
    <source>
        <dbReference type="EMBL" id="CAK8690720.1"/>
    </source>
</evidence>
<feature type="domain" description="Sushi" evidence="7">
    <location>
        <begin position="170"/>
        <end position="231"/>
    </location>
</feature>
<keyword evidence="2" id="KW-0677">Repeat</keyword>
<dbReference type="InterPro" id="IPR036024">
    <property type="entry name" value="Somatomedin_B-like_dom_sf"/>
</dbReference>
<sequence>MLVLRITAFVVCFHSYVVLCQYYPERRPTYRPPTYTPPTYRPPTYPPLGGCDPPTKNGYTSYAPERSSYAIGSRIIYSCTNGYVTGRTTRTCAGNLRWTGSAVRICGCFRPKNPEYGSVFSFPYNQQRFTPGEYVTFRCNPPYKLSGSSRVQCQQNGQWNNLPKCELAQTNCKKQQPPANGYYVQHDAKSDWRPGDTATYACDDNYCMTGQASLTCQQNSNWDYPMPTCRACCSRPEAPEYGSVVSTPRQKQYFDLGDFVIFRCRPGYTLSSQGLVGCQETGWANKPTCIKDVTCPQREDPVNGYRVKNEDASWVSGSKTTYGCGEHYCLYGHEVTTCQDDGSWDHSVPTCRVCCHRPNSPPHGSIHSVPTDRETFYLDDWIIYRCDEGYWLDGESKVGCLEGGWTPHPTCRRIICPHRDQPEYGYYVNHEDGKGWYPGDTAQYGCSNGYCMHGQADSNCLDDGTWQNDPPQCQACCARPNPPDYGSLNSKPEDKQTFYGGDWIIYRCDHGYRLVGESRVECGHGGWGVAPWCQRIKCPHRNPPEYGYYNEQKHHDSWYPDDVASYGCDNHYCMSGDHQSKCQYDGTWNGGVPSCRVCCQRPSDPPEYGSFASDPENKQVFYKDEYITYSCDHGYRLVGYSRRTCTKTGWTPAPTCRRIKCPHRDAPEYGYYSNNEDKKDWYPEDSASYKCNNHYCMYGDNDAKCQYDGTWNQDVPSCRVCCKRPNPPPYSSIESDPEDKQTFYRNEYITYSCKYGYEMVGSSRRRCLKGGWTTEPTCRRISCPHRSAPEYGYYSDSSDKKDWYPEDSASYGCEQHYCMSGQASSSCQYDGSWQYPIPICHACCKRPQAPQYGSVHSTPTNKQTFYVGEWVSYSCDHGYKIVGNPRAQCEKGGWNSSPTCARVTCPHRNPPEYGNYANGNDDEKDWYPEDTAEYTCQNFYCLQGHAGSKCQYDGTWDYGKPECHSCCPRPTNPNKGFVVSIPFNKQTFYLHDAVIYRCDAGYRLVGNPRVVCRKGGWSHEPTCARVFCPHRDAPEYGHYTDDKKEWYPGDRASYSCQDGYCMDGYADSSCQNDGSWQYGVPSCRPCCKRPENPECGSVTSIPWRKAIFYVDDTINYSCNDGCYLKGKGSVTCTKNGWSHKPSCQRGCAHRSPPGYGSYVENGDKSYWHPDEVARFGCNPRYFMYGSPTSTCLSDSSWDSPVPQCRPGCYRPSDIPYGSVVSKPPGKQNFAINDWVTYKCDHGYVLQGYDRSYCRIRGWDNTPTCKRTCPHRHPPSDVSYSPSAKSHWFVSDYIEYSCPGDYKMDGYSKSTCQSDGTWDNDMPKCRRPCKHRYPPRDGRYRPGTPHDFWAGETAHFECVDGYSMSGTASSYCQDDGKWRTPVPACEVRATCQGNCGSPNVGGCACDSSCRRNYDCCSDYTQYCETRNSGGSSTHNNVDLYGR</sequence>
<dbReference type="Pfam" id="PF01033">
    <property type="entry name" value="Somatomedin_B"/>
    <property type="match status" value="1"/>
</dbReference>
<feature type="domain" description="Sushi" evidence="7">
    <location>
        <begin position="842"/>
        <end position="902"/>
    </location>
</feature>
<feature type="domain" description="Sushi" evidence="7">
    <location>
        <begin position="600"/>
        <end position="658"/>
    </location>
</feature>
<dbReference type="PANTHER" id="PTHR19325:SF560">
    <property type="entry name" value="SUSHI, VON WILLEBRAND FACTOR TYPE A, EGF AND PENTRAXIN DOMAIN-CONTAINING PROTEIN 1"/>
    <property type="match status" value="1"/>
</dbReference>
<feature type="disulfide bond" evidence="5">
    <location>
        <begin position="568"/>
        <end position="595"/>
    </location>
</feature>
<keyword evidence="1 5" id="KW-0768">Sushi</keyword>
<feature type="disulfide bond" evidence="5">
    <location>
        <begin position="202"/>
        <end position="229"/>
    </location>
</feature>
<dbReference type="SUPFAM" id="SSF90188">
    <property type="entry name" value="Somatomedin B domain"/>
    <property type="match status" value="1"/>
</dbReference>
<feature type="domain" description="SMB" evidence="8">
    <location>
        <begin position="1386"/>
        <end position="1427"/>
    </location>
</feature>
<feature type="disulfide bond" evidence="5">
    <location>
        <begin position="691"/>
        <end position="718"/>
    </location>
</feature>
<feature type="signal peptide" evidence="6">
    <location>
        <begin position="1"/>
        <end position="20"/>
    </location>
</feature>
<feature type="disulfide bond" evidence="5">
    <location>
        <begin position="446"/>
        <end position="473"/>
    </location>
</feature>
<dbReference type="PROSITE" id="PS50958">
    <property type="entry name" value="SMB_2"/>
    <property type="match status" value="1"/>
</dbReference>
<dbReference type="SMART" id="SM00032">
    <property type="entry name" value="CCP"/>
    <property type="match status" value="22"/>
</dbReference>
<dbReference type="Pfam" id="PF00084">
    <property type="entry name" value="Sushi"/>
    <property type="match status" value="22"/>
</dbReference>
<evidence type="ECO:0000259" key="7">
    <source>
        <dbReference type="PROSITE" id="PS50923"/>
    </source>
</evidence>
<feature type="disulfide bond" evidence="5">
    <location>
        <begin position="1297"/>
        <end position="1324"/>
    </location>
</feature>
<feature type="domain" description="Sushi" evidence="7">
    <location>
        <begin position="1145"/>
        <end position="1206"/>
    </location>
</feature>
<evidence type="ECO:0000256" key="5">
    <source>
        <dbReference type="PROSITE-ProRule" id="PRU00302"/>
    </source>
</evidence>
<dbReference type="InterPro" id="IPR001212">
    <property type="entry name" value="Somatomedin_B_dom"/>
</dbReference>
<feature type="domain" description="Sushi" evidence="7">
    <location>
        <begin position="49"/>
        <end position="105"/>
    </location>
</feature>
<keyword evidence="10" id="KW-1185">Reference proteome</keyword>
<organism evidence="9 10">
    <name type="scientific">Clavelina lepadiformis</name>
    <name type="common">Light-bulb sea squirt</name>
    <name type="synonym">Ascidia lepadiformis</name>
    <dbReference type="NCBI Taxonomy" id="159417"/>
    <lineage>
        <taxon>Eukaryota</taxon>
        <taxon>Metazoa</taxon>
        <taxon>Chordata</taxon>
        <taxon>Tunicata</taxon>
        <taxon>Ascidiacea</taxon>
        <taxon>Aplousobranchia</taxon>
        <taxon>Clavelinidae</taxon>
        <taxon>Clavelina</taxon>
    </lineage>
</organism>
<dbReference type="Gene3D" id="2.10.70.10">
    <property type="entry name" value="Complement Module, domain 1"/>
    <property type="match status" value="22"/>
</dbReference>
<feature type="domain" description="Sushi" evidence="7">
    <location>
        <begin position="243"/>
        <end position="291"/>
    </location>
</feature>
<comment type="caution">
    <text evidence="5">Lacks conserved residue(s) required for the propagation of feature annotation.</text>
</comment>
<feature type="disulfide bond" evidence="5">
    <location>
        <begin position="324"/>
        <end position="351"/>
    </location>
</feature>
<keyword evidence="4" id="KW-0325">Glycoprotein</keyword>
<evidence type="ECO:0000313" key="10">
    <source>
        <dbReference type="Proteomes" id="UP001642483"/>
    </source>
</evidence>
<dbReference type="Gene3D" id="4.10.410.20">
    <property type="match status" value="1"/>
</dbReference>
<dbReference type="InterPro" id="IPR000436">
    <property type="entry name" value="Sushi_SCR_CCP_dom"/>
</dbReference>
<feature type="domain" description="Sushi" evidence="7">
    <location>
        <begin position="965"/>
        <end position="1025"/>
    </location>
</feature>